<dbReference type="PANTHER" id="PTHR45625">
    <property type="entry name" value="PEPTIDYL-PROLYL CIS-TRANS ISOMERASE-RELATED"/>
    <property type="match status" value="1"/>
</dbReference>
<evidence type="ECO:0000313" key="4">
    <source>
        <dbReference type="EMBL" id="GGD25254.1"/>
    </source>
</evidence>
<proteinExistence type="predicted"/>
<accession>A0A4P7UC45</accession>
<feature type="domain" description="PPIase cyclophilin-type" evidence="3">
    <location>
        <begin position="82"/>
        <end position="226"/>
    </location>
</feature>
<dbReference type="EMBL" id="CP038462">
    <property type="protein sequence ID" value="QCC77324.1"/>
    <property type="molecule type" value="Genomic_DNA"/>
</dbReference>
<dbReference type="InterPro" id="IPR002130">
    <property type="entry name" value="Cyclophilin-type_PPIase_dom"/>
</dbReference>
<reference evidence="5 6" key="1">
    <citation type="journal article" date="2008" name="Int. J. Syst. Evol. Microbiol.">
        <title>Nocardioides daphniae sp. nov., isolated from Daphnia cucullata (Crustacea: Cladocera).</title>
        <authorList>
            <person name="Toth E.M."/>
            <person name="Keki Z."/>
            <person name="Homonnay Z.G."/>
            <person name="Borsodi A.K."/>
            <person name="Marialigeti K."/>
            <person name="Schumann P."/>
        </authorList>
    </citation>
    <scope>NUCLEOTIDE SEQUENCE [LARGE SCALE GENOMIC DNA]</scope>
    <source>
        <strain evidence="5 6">JCM 16608</strain>
    </source>
</reference>
<dbReference type="PANTHER" id="PTHR45625:SF3">
    <property type="entry name" value="PEPTIDYL-PROLYL CIS-TRANS ISOMERASE B-RELATED"/>
    <property type="match status" value="1"/>
</dbReference>
<evidence type="ECO:0000256" key="2">
    <source>
        <dbReference type="SAM" id="MobiDB-lite"/>
    </source>
</evidence>
<evidence type="ECO:0000313" key="7">
    <source>
        <dbReference type="Proteomes" id="UP000630594"/>
    </source>
</evidence>
<dbReference type="GO" id="GO:0003755">
    <property type="term" value="F:peptidyl-prolyl cis-trans isomerase activity"/>
    <property type="evidence" value="ECO:0007669"/>
    <property type="project" value="InterPro"/>
</dbReference>
<dbReference type="EMBL" id="BMCK01000004">
    <property type="protein sequence ID" value="GGD25254.1"/>
    <property type="molecule type" value="Genomic_DNA"/>
</dbReference>
<name>A0A4P7UC45_9ACTN</name>
<evidence type="ECO:0000313" key="5">
    <source>
        <dbReference type="EMBL" id="QCC77324.1"/>
    </source>
</evidence>
<sequence>MDGFSHGLPYHRPMISLPRAARVAVVTLAVAALTSGCSDDEPSASGTCDYPSAQAAAVEVDPPDEKPDLADSLTATLTFDQGPVTIELTPERTPCTVNSFVTLAKQGYFDGTECHRLTTEGIFVLQCGDPTATGTGGPGWTIPDEVDGSETYPAGTVAMAKTQAPDSGGSQFFLVYEATPLPPDYTVFGQMDADSVAVVAGIADEGSEPAGDGAPKEKAVISAVEVE</sequence>
<dbReference type="Gene3D" id="2.40.100.10">
    <property type="entry name" value="Cyclophilin-like"/>
    <property type="match status" value="1"/>
</dbReference>
<dbReference type="InterPro" id="IPR044666">
    <property type="entry name" value="Cyclophilin_A-like"/>
</dbReference>
<reference evidence="4" key="5">
    <citation type="submission" date="2024-05" db="EMBL/GenBank/DDBJ databases">
        <authorList>
            <person name="Sun Q."/>
            <person name="Sedlacek I."/>
        </authorList>
    </citation>
    <scope>NUCLEOTIDE SEQUENCE</scope>
    <source>
        <strain evidence="4">CCM 7403</strain>
    </source>
</reference>
<keyword evidence="7" id="KW-1185">Reference proteome</keyword>
<dbReference type="Pfam" id="PF00160">
    <property type="entry name" value="Pro_isomerase"/>
    <property type="match status" value="1"/>
</dbReference>
<dbReference type="OrthoDB" id="5507614at2"/>
<organism evidence="5 6">
    <name type="scientific">Nocardioides daphniae</name>
    <dbReference type="NCBI Taxonomy" id="402297"/>
    <lineage>
        <taxon>Bacteria</taxon>
        <taxon>Bacillati</taxon>
        <taxon>Actinomycetota</taxon>
        <taxon>Actinomycetes</taxon>
        <taxon>Propionibacteriales</taxon>
        <taxon>Nocardioidaceae</taxon>
        <taxon>Nocardioides</taxon>
    </lineage>
</organism>
<keyword evidence="5" id="KW-0413">Isomerase</keyword>
<evidence type="ECO:0000259" key="3">
    <source>
        <dbReference type="PROSITE" id="PS50072"/>
    </source>
</evidence>
<evidence type="ECO:0000256" key="1">
    <source>
        <dbReference type="ARBA" id="ARBA00002388"/>
    </source>
</evidence>
<reference evidence="4" key="2">
    <citation type="journal article" date="2014" name="Int. J. Syst. Evol. Microbiol.">
        <title>Complete genome of a new Firmicutes species belonging to the dominant human colonic microbiota ('Ruminococcus bicirculans') reveals two chromosomes and a selective capacity to utilize plant glucans.</title>
        <authorList>
            <consortium name="NISC Comparative Sequencing Program"/>
            <person name="Wegmann U."/>
            <person name="Louis P."/>
            <person name="Goesmann A."/>
            <person name="Henrissat B."/>
            <person name="Duncan S.H."/>
            <person name="Flint H.J."/>
        </authorList>
    </citation>
    <scope>NUCLEOTIDE SEQUENCE</scope>
    <source>
        <strain evidence="4">CCM 7403</strain>
    </source>
</reference>
<dbReference type="Proteomes" id="UP000297025">
    <property type="component" value="Chromosome"/>
</dbReference>
<dbReference type="KEGG" id="ndp:E2C04_09290"/>
<reference evidence="7" key="3">
    <citation type="journal article" date="2019" name="Int. J. Syst. Evol. Microbiol.">
        <title>The Global Catalogue of Microorganisms (GCM) 10K type strain sequencing project: providing services to taxonomists for standard genome sequencing and annotation.</title>
        <authorList>
            <consortium name="The Broad Institute Genomics Platform"/>
            <consortium name="The Broad Institute Genome Sequencing Center for Infectious Disease"/>
            <person name="Wu L."/>
            <person name="Ma J."/>
        </authorList>
    </citation>
    <scope>NUCLEOTIDE SEQUENCE [LARGE SCALE GENOMIC DNA]</scope>
    <source>
        <strain evidence="7">CCM 7403</strain>
    </source>
</reference>
<dbReference type="Proteomes" id="UP000630594">
    <property type="component" value="Unassembled WGS sequence"/>
</dbReference>
<dbReference type="AlphaFoldDB" id="A0A4P7UC45"/>
<feature type="region of interest" description="Disordered" evidence="2">
    <location>
        <begin position="205"/>
        <end position="227"/>
    </location>
</feature>
<evidence type="ECO:0000313" key="6">
    <source>
        <dbReference type="Proteomes" id="UP000297025"/>
    </source>
</evidence>
<gene>
    <name evidence="5" type="ORF">E2C04_09290</name>
    <name evidence="4" type="ORF">GCM10007231_25700</name>
</gene>
<reference evidence="5" key="4">
    <citation type="submission" date="2019-03" db="EMBL/GenBank/DDBJ databases">
        <authorList>
            <person name="Huang Y."/>
        </authorList>
    </citation>
    <scope>NUCLEOTIDE SEQUENCE</scope>
    <source>
        <strain evidence="5">JCM 16608</strain>
    </source>
</reference>
<dbReference type="SUPFAM" id="SSF50891">
    <property type="entry name" value="Cyclophilin-like"/>
    <property type="match status" value="1"/>
</dbReference>
<dbReference type="PROSITE" id="PS50072">
    <property type="entry name" value="CSA_PPIASE_2"/>
    <property type="match status" value="1"/>
</dbReference>
<dbReference type="InterPro" id="IPR029000">
    <property type="entry name" value="Cyclophilin-like_dom_sf"/>
</dbReference>
<comment type="function">
    <text evidence="1">PPIases accelerate the folding of proteins. It catalyzes the cis-trans isomerization of proline imidic peptide bonds in oligopeptides.</text>
</comment>
<protein>
    <submittedName>
        <fullName evidence="4">Peptidyl-prolyl cis-trans isomerase</fullName>
    </submittedName>
    <submittedName>
        <fullName evidence="5">Peptidylprolyl isomerase</fullName>
    </submittedName>
</protein>